<dbReference type="Proteomes" id="UP001157017">
    <property type="component" value="Unassembled WGS sequence"/>
</dbReference>
<evidence type="ECO:0000313" key="2">
    <source>
        <dbReference type="Proteomes" id="UP001157017"/>
    </source>
</evidence>
<accession>A0ABQ6JI68</accession>
<organism evidence="1 2">
    <name type="scientific">Angustibacter aerolatus</name>
    <dbReference type="NCBI Taxonomy" id="1162965"/>
    <lineage>
        <taxon>Bacteria</taxon>
        <taxon>Bacillati</taxon>
        <taxon>Actinomycetota</taxon>
        <taxon>Actinomycetes</taxon>
        <taxon>Kineosporiales</taxon>
        <taxon>Kineosporiaceae</taxon>
    </lineage>
</organism>
<dbReference type="EMBL" id="BSUZ01000001">
    <property type="protein sequence ID" value="GMA86466.1"/>
    <property type="molecule type" value="Genomic_DNA"/>
</dbReference>
<evidence type="ECO:0000313" key="1">
    <source>
        <dbReference type="EMBL" id="GMA86466.1"/>
    </source>
</evidence>
<reference evidence="2" key="1">
    <citation type="journal article" date="2019" name="Int. J. Syst. Evol. Microbiol.">
        <title>The Global Catalogue of Microorganisms (GCM) 10K type strain sequencing project: providing services to taxonomists for standard genome sequencing and annotation.</title>
        <authorList>
            <consortium name="The Broad Institute Genomics Platform"/>
            <consortium name="The Broad Institute Genome Sequencing Center for Infectious Disease"/>
            <person name="Wu L."/>
            <person name="Ma J."/>
        </authorList>
    </citation>
    <scope>NUCLEOTIDE SEQUENCE [LARGE SCALE GENOMIC DNA]</scope>
    <source>
        <strain evidence="2">NBRC 108730</strain>
    </source>
</reference>
<protein>
    <submittedName>
        <fullName evidence="1">Uncharacterized protein</fullName>
    </submittedName>
</protein>
<proteinExistence type="predicted"/>
<gene>
    <name evidence="1" type="ORF">GCM10025868_17160</name>
</gene>
<sequence length="63" mass="6360">MGAARAGARQRVPGQGLRALAAVGEHEVLDRVDALADDPDPRVAVAAERTAPAAPPARPPVTG</sequence>
<comment type="caution">
    <text evidence="1">The sequence shown here is derived from an EMBL/GenBank/DDBJ whole genome shotgun (WGS) entry which is preliminary data.</text>
</comment>
<name>A0ABQ6JI68_9ACTN</name>
<keyword evidence="2" id="KW-1185">Reference proteome</keyword>